<dbReference type="EMBL" id="LCKS01000006">
    <property type="protein sequence ID" value="KKU02870.1"/>
    <property type="molecule type" value="Genomic_DNA"/>
</dbReference>
<sequence>MKYDMLSLGPARMDVFVKLPDVDVEEVCSIDRKRCVIELGFGEKIGVRGIEFAIGGNTGNNAVGLTRLGYRVAMMGSMGDSWTDERAIKELQKEGIDTQFINIVPGKSGFGVVINYQEERTILSYYPVAAGGFKVGEDVRSDWMYLTTAGEDFEQFYRQAVDWAVSHGTKIAFNPGSRQIKAGVEKLMFAYRNTQVLFVNREEAAKLLGLEVTDIKALLVGLQKMGPKVVVITDGPAGTYAYDGGKFWHMPIVEAPVVERTGAGDAFGSGFLGAYMQGKPLDECLKWGTVNSASVLGYIGPQAGLLTADKMQEWQEKSIGVIPREF</sequence>
<dbReference type="InterPro" id="IPR011611">
    <property type="entry name" value="PfkB_dom"/>
</dbReference>
<dbReference type="AlphaFoldDB" id="A0A0G1Q2H8"/>
<dbReference type="Gene3D" id="3.40.1190.20">
    <property type="match status" value="1"/>
</dbReference>
<gene>
    <name evidence="5" type="ORF">UX05_C0006G0043</name>
</gene>
<comment type="similarity">
    <text evidence="1">Belongs to the carbohydrate kinase PfkB family.</text>
</comment>
<organism evidence="5 6">
    <name type="scientific">Candidatus Amesbacteria bacterium GW2011_GWC2_45_19</name>
    <dbReference type="NCBI Taxonomy" id="1618366"/>
    <lineage>
        <taxon>Bacteria</taxon>
        <taxon>Candidatus Amesiibacteriota</taxon>
    </lineage>
</organism>
<feature type="domain" description="Carbohydrate kinase PfkB" evidence="4">
    <location>
        <begin position="28"/>
        <end position="305"/>
    </location>
</feature>
<accession>A0A0G1Q2H8</accession>
<evidence type="ECO:0000256" key="2">
    <source>
        <dbReference type="ARBA" id="ARBA00022679"/>
    </source>
</evidence>
<name>A0A0G1Q2H8_9BACT</name>
<dbReference type="Proteomes" id="UP000034264">
    <property type="component" value="Unassembled WGS sequence"/>
</dbReference>
<keyword evidence="2" id="KW-0808">Transferase</keyword>
<evidence type="ECO:0000313" key="5">
    <source>
        <dbReference type="EMBL" id="KKU02870.1"/>
    </source>
</evidence>
<dbReference type="InterPro" id="IPR029056">
    <property type="entry name" value="Ribokinase-like"/>
</dbReference>
<dbReference type="Pfam" id="PF00294">
    <property type="entry name" value="PfkB"/>
    <property type="match status" value="1"/>
</dbReference>
<comment type="caution">
    <text evidence="5">The sequence shown here is derived from an EMBL/GenBank/DDBJ whole genome shotgun (WGS) entry which is preliminary data.</text>
</comment>
<dbReference type="InterPro" id="IPR052700">
    <property type="entry name" value="Carb_kinase_PfkB-like"/>
</dbReference>
<evidence type="ECO:0000256" key="1">
    <source>
        <dbReference type="ARBA" id="ARBA00010688"/>
    </source>
</evidence>
<reference evidence="5 6" key="1">
    <citation type="journal article" date="2015" name="Nature">
        <title>rRNA introns, odd ribosomes, and small enigmatic genomes across a large radiation of phyla.</title>
        <authorList>
            <person name="Brown C.T."/>
            <person name="Hug L.A."/>
            <person name="Thomas B.C."/>
            <person name="Sharon I."/>
            <person name="Castelle C.J."/>
            <person name="Singh A."/>
            <person name="Wilkins M.J."/>
            <person name="Williams K.H."/>
            <person name="Banfield J.F."/>
        </authorList>
    </citation>
    <scope>NUCLEOTIDE SEQUENCE [LARGE SCALE GENOMIC DNA]</scope>
</reference>
<proteinExistence type="inferred from homology"/>
<dbReference type="PANTHER" id="PTHR43320:SF3">
    <property type="entry name" value="CARBOHYDRATE KINASE PFKB DOMAIN-CONTAINING PROTEIN"/>
    <property type="match status" value="1"/>
</dbReference>
<evidence type="ECO:0000313" key="6">
    <source>
        <dbReference type="Proteomes" id="UP000034264"/>
    </source>
</evidence>
<dbReference type="GO" id="GO:0016301">
    <property type="term" value="F:kinase activity"/>
    <property type="evidence" value="ECO:0007669"/>
    <property type="project" value="UniProtKB-KW"/>
</dbReference>
<evidence type="ECO:0000259" key="4">
    <source>
        <dbReference type="Pfam" id="PF00294"/>
    </source>
</evidence>
<keyword evidence="3" id="KW-0418">Kinase</keyword>
<dbReference type="SUPFAM" id="SSF53613">
    <property type="entry name" value="Ribokinase-like"/>
    <property type="match status" value="1"/>
</dbReference>
<evidence type="ECO:0000256" key="3">
    <source>
        <dbReference type="ARBA" id="ARBA00022777"/>
    </source>
</evidence>
<dbReference type="PANTHER" id="PTHR43320">
    <property type="entry name" value="SUGAR KINASE"/>
    <property type="match status" value="1"/>
</dbReference>
<protein>
    <recommendedName>
        <fullName evidence="4">Carbohydrate kinase PfkB domain-containing protein</fullName>
    </recommendedName>
</protein>